<keyword evidence="1" id="KW-1133">Transmembrane helix</keyword>
<name>A0ABR9ZGT0_9CORY</name>
<dbReference type="EMBL" id="JADKMY010000001">
    <property type="protein sequence ID" value="MBF4552621.1"/>
    <property type="molecule type" value="Genomic_DNA"/>
</dbReference>
<feature type="transmembrane region" description="Helical" evidence="1">
    <location>
        <begin position="28"/>
        <end position="61"/>
    </location>
</feature>
<keyword evidence="1" id="KW-0812">Transmembrane</keyword>
<organism evidence="2 3">
    <name type="scientific">Corynebacterium suicordis DSM 45110</name>
    <dbReference type="NCBI Taxonomy" id="1121369"/>
    <lineage>
        <taxon>Bacteria</taxon>
        <taxon>Bacillati</taxon>
        <taxon>Actinomycetota</taxon>
        <taxon>Actinomycetes</taxon>
        <taxon>Mycobacteriales</taxon>
        <taxon>Corynebacteriaceae</taxon>
        <taxon>Corynebacterium</taxon>
    </lineage>
</organism>
<reference evidence="2 3" key="1">
    <citation type="submission" date="2020-10" db="EMBL/GenBank/DDBJ databases">
        <title>Novel species in genus Corynebacterium.</title>
        <authorList>
            <person name="Zhang G."/>
        </authorList>
    </citation>
    <scope>NUCLEOTIDE SEQUENCE [LARGE SCALE GENOMIC DNA]</scope>
    <source>
        <strain evidence="2 3">DSM 45110</strain>
    </source>
</reference>
<feature type="transmembrane region" description="Helical" evidence="1">
    <location>
        <begin position="95"/>
        <end position="117"/>
    </location>
</feature>
<accession>A0ABR9ZGT0</accession>
<comment type="caution">
    <text evidence="2">The sequence shown here is derived from an EMBL/GenBank/DDBJ whole genome shotgun (WGS) entry which is preliminary data.</text>
</comment>
<protein>
    <submittedName>
        <fullName evidence="2">Uncharacterized protein</fullName>
    </submittedName>
</protein>
<dbReference type="Proteomes" id="UP000635902">
    <property type="component" value="Unassembled WGS sequence"/>
</dbReference>
<feature type="transmembrane region" description="Helical" evidence="1">
    <location>
        <begin position="123"/>
        <end position="140"/>
    </location>
</feature>
<dbReference type="RefSeq" id="WP_194555518.1">
    <property type="nucleotide sequence ID" value="NZ_JADKMY010000001.1"/>
</dbReference>
<keyword evidence="1" id="KW-0472">Membrane</keyword>
<gene>
    <name evidence="2" type="ORF">IRY30_00785</name>
</gene>
<evidence type="ECO:0000256" key="1">
    <source>
        <dbReference type="SAM" id="Phobius"/>
    </source>
</evidence>
<evidence type="ECO:0000313" key="2">
    <source>
        <dbReference type="EMBL" id="MBF4552621.1"/>
    </source>
</evidence>
<sequence>MNELSNFDRLYPDVQPELPLHLTSIERLAIAVTAGMLAFGGASGQLLIAGAGIGLLLFVIFSISTRPLRRIRNEARSRFPDMDWYEDRANSQLKLAWSVPLLWIVITALSAACLFLVPSTYTLTAAAICAVLTALLVWFAPGLSTAWKVREESGYEEYPVDGYEDEHAGDTRNDAATETFATAHPVGRAQH</sequence>
<evidence type="ECO:0000313" key="3">
    <source>
        <dbReference type="Proteomes" id="UP000635902"/>
    </source>
</evidence>
<proteinExistence type="predicted"/>
<keyword evidence="3" id="KW-1185">Reference proteome</keyword>